<dbReference type="Proteomes" id="UP000216825">
    <property type="component" value="Chromosome"/>
</dbReference>
<dbReference type="InterPro" id="IPR003439">
    <property type="entry name" value="ABC_transporter-like_ATP-bd"/>
</dbReference>
<dbReference type="AlphaFoldDB" id="A0A7D7L2L1"/>
<dbReference type="SUPFAM" id="SSF52540">
    <property type="entry name" value="P-loop containing nucleoside triphosphate hydrolases"/>
    <property type="match status" value="1"/>
</dbReference>
<evidence type="ECO:0000259" key="5">
    <source>
        <dbReference type="PROSITE" id="PS50893"/>
    </source>
</evidence>
<evidence type="ECO:0000313" key="6">
    <source>
        <dbReference type="EMBL" id="QMS56324.1"/>
    </source>
</evidence>
<evidence type="ECO:0000313" key="7">
    <source>
        <dbReference type="Proteomes" id="UP000216825"/>
    </source>
</evidence>
<dbReference type="InterPro" id="IPR051782">
    <property type="entry name" value="ABC_Transporter_VariousFunc"/>
</dbReference>
<protein>
    <submittedName>
        <fullName evidence="6">SkfA peptide export ATP-binding protein SkfE</fullName>
    </submittedName>
</protein>
<dbReference type="PROSITE" id="PS50893">
    <property type="entry name" value="ABC_TRANSPORTER_2"/>
    <property type="match status" value="1"/>
</dbReference>
<reference evidence="6 7" key="2">
    <citation type="submission" date="2020-07" db="EMBL/GenBank/DDBJ databases">
        <title>Genome of starter culture bacteria Kocuria salsicia reveals its technological properties and safety for usage in meat industry.</title>
        <authorList>
            <person name="Michael M."/>
            <person name="Konstantin K."/>
            <person name="Evgenii K."/>
            <person name="Galina S."/>
            <person name="Oksana K."/>
            <person name="Andrei L."/>
        </authorList>
    </citation>
    <scope>NUCLEOTIDE SEQUENCE [LARGE SCALE GENOMIC DNA]</scope>
    <source>
        <strain evidence="6 7">80</strain>
    </source>
</reference>
<name>A0A7D7L2L1_KOCVA</name>
<proteinExistence type="predicted"/>
<dbReference type="InterPro" id="IPR017871">
    <property type="entry name" value="ABC_transporter-like_CS"/>
</dbReference>
<gene>
    <name evidence="6" type="primary">skfE</name>
    <name evidence="6" type="ORF">CIB50_0001027</name>
</gene>
<evidence type="ECO:0000256" key="1">
    <source>
        <dbReference type="ARBA" id="ARBA00022448"/>
    </source>
</evidence>
<evidence type="ECO:0000256" key="4">
    <source>
        <dbReference type="SAM" id="MobiDB-lite"/>
    </source>
</evidence>
<dbReference type="PROSITE" id="PS00211">
    <property type="entry name" value="ABC_TRANSPORTER_1"/>
    <property type="match status" value="1"/>
</dbReference>
<dbReference type="GO" id="GO:0005524">
    <property type="term" value="F:ATP binding"/>
    <property type="evidence" value="ECO:0007669"/>
    <property type="project" value="UniProtKB-KW"/>
</dbReference>
<feature type="region of interest" description="Disordered" evidence="4">
    <location>
        <begin position="1"/>
        <end position="24"/>
    </location>
</feature>
<dbReference type="KEGG" id="kvr:CIB50_0001027"/>
<evidence type="ECO:0000256" key="2">
    <source>
        <dbReference type="ARBA" id="ARBA00022741"/>
    </source>
</evidence>
<evidence type="ECO:0000256" key="3">
    <source>
        <dbReference type="ARBA" id="ARBA00022840"/>
    </source>
</evidence>
<feature type="domain" description="ABC transporter" evidence="5">
    <location>
        <begin position="25"/>
        <end position="238"/>
    </location>
</feature>
<dbReference type="Gene3D" id="3.40.50.300">
    <property type="entry name" value="P-loop containing nucleotide triphosphate hydrolases"/>
    <property type="match status" value="1"/>
</dbReference>
<dbReference type="InterPro" id="IPR027417">
    <property type="entry name" value="P-loop_NTPase"/>
</dbReference>
<dbReference type="PANTHER" id="PTHR42939:SF1">
    <property type="entry name" value="ABC TRANSPORTER ATP-BINDING PROTEIN ALBC-RELATED"/>
    <property type="match status" value="1"/>
</dbReference>
<keyword evidence="2" id="KW-0547">Nucleotide-binding</keyword>
<keyword evidence="7" id="KW-1185">Reference proteome</keyword>
<dbReference type="EMBL" id="CP059343">
    <property type="protein sequence ID" value="QMS56324.1"/>
    <property type="molecule type" value="Genomic_DNA"/>
</dbReference>
<accession>A0A7D7L2L1</accession>
<keyword evidence="1" id="KW-0813">Transport</keyword>
<dbReference type="SMART" id="SM00382">
    <property type="entry name" value="AAA"/>
    <property type="match status" value="1"/>
</dbReference>
<sequence length="246" mass="26753">MPENPTPRRATDGRDNNTATGTPLLDVNSVTCGYERAPLVEDVTFRLVRGEAIVLTGPNGAGKSTLLRTLAAQQRALSGELRLSGRPMIENSLFYRQNVSSLFDEDAFLPGLTVRQHLQLVARGHRMPEPDTAVDQALDEFGLIERAAVSPYELSSGQRRRALLATTFLRPFALLILDEPEQRLDGEMRSWLTARLVEHRESGAGILVATHDQGLADAVGTSRVALDAHGGWKLHGSSTNDPHGSA</sequence>
<dbReference type="Pfam" id="PF00005">
    <property type="entry name" value="ABC_tran"/>
    <property type="match status" value="1"/>
</dbReference>
<dbReference type="InterPro" id="IPR003593">
    <property type="entry name" value="AAA+_ATPase"/>
</dbReference>
<dbReference type="PANTHER" id="PTHR42939">
    <property type="entry name" value="ABC TRANSPORTER ATP-BINDING PROTEIN ALBC-RELATED"/>
    <property type="match status" value="1"/>
</dbReference>
<dbReference type="GO" id="GO:0016887">
    <property type="term" value="F:ATP hydrolysis activity"/>
    <property type="evidence" value="ECO:0007669"/>
    <property type="project" value="InterPro"/>
</dbReference>
<reference evidence="7" key="1">
    <citation type="submission" date="2017-08" db="EMBL/GenBank/DDBJ databases">
        <title>Draft Genome Sequence of Kocuria varians 80.</title>
        <authorList>
            <person name="Minaev M."/>
            <person name="Kurbakov K.A."/>
            <person name="Solodovnikova G.I."/>
            <person name="Kuznetsova O.A."/>
            <person name="Lisitsyn A.B."/>
        </authorList>
    </citation>
    <scope>NUCLEOTIDE SEQUENCE [LARGE SCALE GENOMIC DNA]</scope>
    <source>
        <strain evidence="7">80</strain>
    </source>
</reference>
<organism evidence="6 7">
    <name type="scientific">Kocuria varians</name>
    <name type="common">Micrococcus varians</name>
    <dbReference type="NCBI Taxonomy" id="1272"/>
    <lineage>
        <taxon>Bacteria</taxon>
        <taxon>Bacillati</taxon>
        <taxon>Actinomycetota</taxon>
        <taxon>Actinomycetes</taxon>
        <taxon>Micrococcales</taxon>
        <taxon>Micrococcaceae</taxon>
        <taxon>Kocuria</taxon>
    </lineage>
</organism>
<keyword evidence="3 6" id="KW-0067">ATP-binding</keyword>